<dbReference type="RefSeq" id="WP_132747741.1">
    <property type="nucleotide sequence ID" value="NZ_SLXK01000041.1"/>
</dbReference>
<dbReference type="Pfam" id="PF01261">
    <property type="entry name" value="AP_endonuc_2"/>
    <property type="match status" value="1"/>
</dbReference>
<dbReference type="SUPFAM" id="SSF51658">
    <property type="entry name" value="Xylose isomerase-like"/>
    <property type="match status" value="1"/>
</dbReference>
<keyword evidence="3" id="KW-1185">Reference proteome</keyword>
<dbReference type="Gene3D" id="3.20.20.150">
    <property type="entry name" value="Divalent-metal-dependent TIM barrel enzymes"/>
    <property type="match status" value="1"/>
</dbReference>
<dbReference type="AlphaFoldDB" id="A0A4R2NKH9"/>
<dbReference type="OrthoDB" id="9782669at2"/>
<proteinExistence type="predicted"/>
<keyword evidence="2" id="KW-0413">Isomerase</keyword>
<evidence type="ECO:0000313" key="3">
    <source>
        <dbReference type="Proteomes" id="UP000295416"/>
    </source>
</evidence>
<protein>
    <submittedName>
        <fullName evidence="2">Hexulose-6-phosphate isomerase</fullName>
    </submittedName>
</protein>
<evidence type="ECO:0000313" key="2">
    <source>
        <dbReference type="EMBL" id="TCP21674.1"/>
    </source>
</evidence>
<comment type="caution">
    <text evidence="2">The sequence shown here is derived from an EMBL/GenBank/DDBJ whole genome shotgun (WGS) entry which is preliminary data.</text>
</comment>
<dbReference type="Proteomes" id="UP000295416">
    <property type="component" value="Unassembled WGS sequence"/>
</dbReference>
<reference evidence="2 3" key="1">
    <citation type="submission" date="2019-03" db="EMBL/GenBank/DDBJ databases">
        <title>Genomic Encyclopedia of Type Strains, Phase IV (KMG-IV): sequencing the most valuable type-strain genomes for metagenomic binning, comparative biology and taxonomic classification.</title>
        <authorList>
            <person name="Goeker M."/>
        </authorList>
    </citation>
    <scope>NUCLEOTIDE SEQUENCE [LARGE SCALE GENOMIC DNA]</scope>
    <source>
        <strain evidence="2 3">DSM 19377</strain>
    </source>
</reference>
<dbReference type="InterPro" id="IPR050312">
    <property type="entry name" value="IolE/XylAMocC-like"/>
</dbReference>
<dbReference type="EMBL" id="SLXK01000041">
    <property type="protein sequence ID" value="TCP21674.1"/>
    <property type="molecule type" value="Genomic_DNA"/>
</dbReference>
<evidence type="ECO:0000259" key="1">
    <source>
        <dbReference type="Pfam" id="PF01261"/>
    </source>
</evidence>
<sequence>MKKGLSDAVFIPDWDTGKFLSEAKKAGFEGVELNIREAEGDLTLNTAPAEARAVARMAEELDLELPTLTTGLLNHYSLSSGDHALRARGEEIASHMIEIASEMGTKVVQLVPGVVTTETCYDEAYSLAQETLSRLATRASSCNVTIAIENVCNKFLPSALEFTRFLDEINHPSLQAYFDNGNALVTGFPEHYVSLLGTRIVAMHLKDYRANAGDFVPILEGDTNWPVMMKAINDIPYTGYVIATPPYKYACGACLEHLVNSTSANLTAIFALTENQIIQ</sequence>
<feature type="domain" description="Xylose isomerase-like TIM barrel" evidence="1">
    <location>
        <begin position="21"/>
        <end position="245"/>
    </location>
</feature>
<dbReference type="InterPro" id="IPR013022">
    <property type="entry name" value="Xyl_isomerase-like_TIM-brl"/>
</dbReference>
<name>A0A4R2NKH9_9BACL</name>
<dbReference type="PANTHER" id="PTHR12110">
    <property type="entry name" value="HYDROXYPYRUVATE ISOMERASE"/>
    <property type="match status" value="1"/>
</dbReference>
<organism evidence="2 3">
    <name type="scientific">Scopulibacillus darangshiensis</name>
    <dbReference type="NCBI Taxonomy" id="442528"/>
    <lineage>
        <taxon>Bacteria</taxon>
        <taxon>Bacillati</taxon>
        <taxon>Bacillota</taxon>
        <taxon>Bacilli</taxon>
        <taxon>Bacillales</taxon>
        <taxon>Sporolactobacillaceae</taxon>
        <taxon>Scopulibacillus</taxon>
    </lineage>
</organism>
<gene>
    <name evidence="2" type="ORF">EV207_14128</name>
</gene>
<dbReference type="GO" id="GO:0016853">
    <property type="term" value="F:isomerase activity"/>
    <property type="evidence" value="ECO:0007669"/>
    <property type="project" value="UniProtKB-KW"/>
</dbReference>
<dbReference type="InterPro" id="IPR036237">
    <property type="entry name" value="Xyl_isomerase-like_sf"/>
</dbReference>
<dbReference type="PANTHER" id="PTHR12110:SF41">
    <property type="entry name" value="INOSOSE DEHYDRATASE"/>
    <property type="match status" value="1"/>
</dbReference>
<accession>A0A4R2NKH9</accession>